<dbReference type="Proteomes" id="UP001159363">
    <property type="component" value="Chromosome 11"/>
</dbReference>
<evidence type="ECO:0000313" key="1">
    <source>
        <dbReference type="EMBL" id="KAJ8871954.1"/>
    </source>
</evidence>
<dbReference type="EMBL" id="JARBHB010000012">
    <property type="protein sequence ID" value="KAJ8871954.1"/>
    <property type="molecule type" value="Genomic_DNA"/>
</dbReference>
<name>A0ABQ9GIX7_9NEOP</name>
<reference evidence="1 2" key="1">
    <citation type="submission" date="2023-02" db="EMBL/GenBank/DDBJ databases">
        <title>LHISI_Scaffold_Assembly.</title>
        <authorList>
            <person name="Stuart O.P."/>
            <person name="Cleave R."/>
            <person name="Magrath M.J.L."/>
            <person name="Mikheyev A.S."/>
        </authorList>
    </citation>
    <scope>NUCLEOTIDE SEQUENCE [LARGE SCALE GENOMIC DNA]</scope>
    <source>
        <strain evidence="1">Daus_M_001</strain>
        <tissue evidence="1">Leg muscle</tissue>
    </source>
</reference>
<organism evidence="1 2">
    <name type="scientific">Dryococelus australis</name>
    <dbReference type="NCBI Taxonomy" id="614101"/>
    <lineage>
        <taxon>Eukaryota</taxon>
        <taxon>Metazoa</taxon>
        <taxon>Ecdysozoa</taxon>
        <taxon>Arthropoda</taxon>
        <taxon>Hexapoda</taxon>
        <taxon>Insecta</taxon>
        <taxon>Pterygota</taxon>
        <taxon>Neoptera</taxon>
        <taxon>Polyneoptera</taxon>
        <taxon>Phasmatodea</taxon>
        <taxon>Verophasmatodea</taxon>
        <taxon>Anareolatae</taxon>
        <taxon>Phasmatidae</taxon>
        <taxon>Eurycanthinae</taxon>
        <taxon>Dryococelus</taxon>
    </lineage>
</organism>
<evidence type="ECO:0000313" key="2">
    <source>
        <dbReference type="Proteomes" id="UP001159363"/>
    </source>
</evidence>
<comment type="caution">
    <text evidence="1">The sequence shown here is derived from an EMBL/GenBank/DDBJ whole genome shotgun (WGS) entry which is preliminary data.</text>
</comment>
<accession>A0ABQ9GIX7</accession>
<gene>
    <name evidence="1" type="ORF">PR048_028294</name>
</gene>
<proteinExistence type="predicted"/>
<protein>
    <submittedName>
        <fullName evidence="1">Uncharacterized protein</fullName>
    </submittedName>
</protein>
<sequence>MSSFPCYENHSSRERTKQKYLGPELNKERIYTIYLHFHSSYQTFVINFRPGLRITHWVRQTKTSSQLNTSRTSLSQRGVKTPKCLKMTPTHKVLTGDLQKCLRTPLLTNCIRFYKRKLWTLNYTLFDSSD</sequence>
<keyword evidence="2" id="KW-1185">Reference proteome</keyword>